<sequence length="165" mass="17677">MPETGTEAGTETETGTGTEAGVRTGTIKGPKKRVIVQGTRPNPNKPLSMNGLGIAVSGRARRFFNERSLSVLRLKAPKKEFSGNRTIARILQRAVQATHAANPAPSITQTSTQTSTQLARINLRVLPEVPALNKESVVNASPELLARVFREGLGRGRVSGTVLQR</sequence>
<name>A0A177EEA8_9MICR</name>
<gene>
    <name evidence="2" type="ORF">NEDG_00883</name>
</gene>
<feature type="region of interest" description="Disordered" evidence="1">
    <location>
        <begin position="1"/>
        <end position="49"/>
    </location>
</feature>
<reference evidence="2 3" key="1">
    <citation type="submission" date="2016-02" db="EMBL/GenBank/DDBJ databases">
        <title>Discovery of a natural microsporidian pathogen with a broad tissue tropism in Caenorhabditis elegans.</title>
        <authorList>
            <person name="Luallen R.J."/>
            <person name="Reinke A.W."/>
            <person name="Tong L."/>
            <person name="Botts M.R."/>
            <person name="Felix M.-A."/>
            <person name="Troemel E.R."/>
        </authorList>
    </citation>
    <scope>NUCLEOTIDE SEQUENCE [LARGE SCALE GENOMIC DNA]</scope>
    <source>
        <strain evidence="2 3">JUm2807</strain>
    </source>
</reference>
<evidence type="ECO:0000313" key="3">
    <source>
        <dbReference type="Proteomes" id="UP000185944"/>
    </source>
</evidence>
<keyword evidence="3" id="KW-1185">Reference proteome</keyword>
<dbReference type="EMBL" id="LTDL01000040">
    <property type="protein sequence ID" value="OAG29750.1"/>
    <property type="molecule type" value="Genomic_DNA"/>
</dbReference>
<proteinExistence type="predicted"/>
<dbReference type="GeneID" id="93647233"/>
<protein>
    <submittedName>
        <fullName evidence="2">Uncharacterized protein</fullName>
    </submittedName>
</protein>
<dbReference type="AlphaFoldDB" id="A0A177EEA8"/>
<comment type="caution">
    <text evidence="2">The sequence shown here is derived from an EMBL/GenBank/DDBJ whole genome shotgun (WGS) entry which is preliminary data.</text>
</comment>
<dbReference type="RefSeq" id="XP_067544398.1">
    <property type="nucleotide sequence ID" value="XM_067688301.1"/>
</dbReference>
<dbReference type="VEuPathDB" id="MicrosporidiaDB:NEDG_00883"/>
<feature type="compositionally biased region" description="Low complexity" evidence="1">
    <location>
        <begin position="1"/>
        <end position="26"/>
    </location>
</feature>
<evidence type="ECO:0000313" key="2">
    <source>
        <dbReference type="EMBL" id="OAG29750.1"/>
    </source>
</evidence>
<organism evidence="2 3">
    <name type="scientific">Nematocida displodere</name>
    <dbReference type="NCBI Taxonomy" id="1805483"/>
    <lineage>
        <taxon>Eukaryota</taxon>
        <taxon>Fungi</taxon>
        <taxon>Fungi incertae sedis</taxon>
        <taxon>Microsporidia</taxon>
        <taxon>Nematocida</taxon>
    </lineage>
</organism>
<evidence type="ECO:0000256" key="1">
    <source>
        <dbReference type="SAM" id="MobiDB-lite"/>
    </source>
</evidence>
<dbReference type="Proteomes" id="UP000185944">
    <property type="component" value="Unassembled WGS sequence"/>
</dbReference>
<accession>A0A177EEA8</accession>